<keyword evidence="2" id="KW-1185">Reference proteome</keyword>
<gene>
    <name evidence="1" type="ORF">SAMN05216241_101364</name>
</gene>
<name>A0A1G7LTA2_9PROT</name>
<evidence type="ECO:0000313" key="1">
    <source>
        <dbReference type="EMBL" id="SDF52616.1"/>
    </source>
</evidence>
<evidence type="ECO:0000313" key="2">
    <source>
        <dbReference type="Proteomes" id="UP000199415"/>
    </source>
</evidence>
<organism evidence="1 2">
    <name type="scientific">Limimonas halophila</name>
    <dbReference type="NCBI Taxonomy" id="1082479"/>
    <lineage>
        <taxon>Bacteria</taxon>
        <taxon>Pseudomonadati</taxon>
        <taxon>Pseudomonadota</taxon>
        <taxon>Alphaproteobacteria</taxon>
        <taxon>Rhodospirillales</taxon>
        <taxon>Rhodovibrionaceae</taxon>
        <taxon>Limimonas</taxon>
    </lineage>
</organism>
<dbReference type="Pfam" id="PF07310">
    <property type="entry name" value="PAS_5"/>
    <property type="match status" value="1"/>
</dbReference>
<reference evidence="1 2" key="1">
    <citation type="submission" date="2016-10" db="EMBL/GenBank/DDBJ databases">
        <authorList>
            <person name="de Groot N.N."/>
        </authorList>
    </citation>
    <scope>NUCLEOTIDE SEQUENCE [LARGE SCALE GENOMIC DNA]</scope>
    <source>
        <strain evidence="1 2">DSM 25584</strain>
    </source>
</reference>
<dbReference type="OrthoDB" id="8480244at2"/>
<dbReference type="AlphaFoldDB" id="A0A1G7LTA2"/>
<sequence>MLSWSGMTTARAVMTVLNGPNPTQASTSGAAATASDDVVAEADLAAFLAYWRKLLAGDAWPRRADLDPVAIPRLLPHVMITKLTPDGRDRVRLAGTRIVDHLGFDPTGSDLHDDRDGRRFTDMCRRLNRHMYQAGAPIYAAGRHVSALGAARESREVVCPLSDSGDRADAAVRCVVFLGSNDPTAGRRDPAGEIVFVHPLALAA</sequence>
<dbReference type="InterPro" id="IPR009922">
    <property type="entry name" value="DUF1457"/>
</dbReference>
<dbReference type="Proteomes" id="UP000199415">
    <property type="component" value="Unassembled WGS sequence"/>
</dbReference>
<proteinExistence type="predicted"/>
<protein>
    <submittedName>
        <fullName evidence="1">PAS domain-containing protein</fullName>
    </submittedName>
</protein>
<accession>A0A1G7LTA2</accession>
<dbReference type="EMBL" id="FNCE01000001">
    <property type="protein sequence ID" value="SDF52616.1"/>
    <property type="molecule type" value="Genomic_DNA"/>
</dbReference>